<dbReference type="Pfam" id="PF02816">
    <property type="entry name" value="Alpha_kinase"/>
    <property type="match status" value="1"/>
</dbReference>
<dbReference type="InterPro" id="IPR011009">
    <property type="entry name" value="Kinase-like_dom_sf"/>
</dbReference>
<name>A0ABQ8Z0A7_9EUKA</name>
<dbReference type="SUPFAM" id="SSF56112">
    <property type="entry name" value="Protein kinase-like (PK-like)"/>
    <property type="match status" value="1"/>
</dbReference>
<feature type="compositionally biased region" description="Basic residues" evidence="4">
    <location>
        <begin position="47"/>
        <end position="90"/>
    </location>
</feature>
<protein>
    <submittedName>
        <fullName evidence="6">Alpha-protein kinase vwka</fullName>
    </submittedName>
</protein>
<keyword evidence="1" id="KW-0723">Serine/threonine-protein kinase</keyword>
<dbReference type="InterPro" id="IPR036465">
    <property type="entry name" value="vWFA_dom_sf"/>
</dbReference>
<dbReference type="SMART" id="SM00811">
    <property type="entry name" value="Alpha_kinase"/>
    <property type="match status" value="1"/>
</dbReference>
<evidence type="ECO:0000313" key="7">
    <source>
        <dbReference type="Proteomes" id="UP001150062"/>
    </source>
</evidence>
<evidence type="ECO:0000313" key="6">
    <source>
        <dbReference type="EMBL" id="KAJ6250109.1"/>
    </source>
</evidence>
<evidence type="ECO:0000259" key="5">
    <source>
        <dbReference type="PROSITE" id="PS51158"/>
    </source>
</evidence>
<dbReference type="SUPFAM" id="SSF53300">
    <property type="entry name" value="vWA-like"/>
    <property type="match status" value="1"/>
</dbReference>
<feature type="compositionally biased region" description="Basic residues" evidence="4">
    <location>
        <begin position="128"/>
        <end position="146"/>
    </location>
</feature>
<dbReference type="GO" id="GO:0016301">
    <property type="term" value="F:kinase activity"/>
    <property type="evidence" value="ECO:0007669"/>
    <property type="project" value="UniProtKB-KW"/>
</dbReference>
<evidence type="ECO:0000256" key="3">
    <source>
        <dbReference type="ARBA" id="ARBA00022777"/>
    </source>
</evidence>
<keyword evidence="7" id="KW-1185">Reference proteome</keyword>
<evidence type="ECO:0000256" key="2">
    <source>
        <dbReference type="ARBA" id="ARBA00022679"/>
    </source>
</evidence>
<proteinExistence type="predicted"/>
<evidence type="ECO:0000256" key="1">
    <source>
        <dbReference type="ARBA" id="ARBA00022527"/>
    </source>
</evidence>
<evidence type="ECO:0000256" key="4">
    <source>
        <dbReference type="SAM" id="MobiDB-lite"/>
    </source>
</evidence>
<dbReference type="InterPro" id="IPR052969">
    <property type="entry name" value="Thr-specific_kinase-like"/>
</dbReference>
<dbReference type="EMBL" id="JAOAOG010000085">
    <property type="protein sequence ID" value="KAJ6250109.1"/>
    <property type="molecule type" value="Genomic_DNA"/>
</dbReference>
<reference evidence="6" key="1">
    <citation type="submission" date="2022-08" db="EMBL/GenBank/DDBJ databases">
        <title>Novel sulfate-reducing endosymbionts in the free-living metamonad Anaeramoeba.</title>
        <authorList>
            <person name="Jerlstrom-Hultqvist J."/>
            <person name="Cepicka I."/>
            <person name="Gallot-Lavallee L."/>
            <person name="Salas-Leiva D."/>
            <person name="Curtis B.A."/>
            <person name="Zahonova K."/>
            <person name="Pipaliya S."/>
            <person name="Dacks J."/>
            <person name="Roger A.J."/>
        </authorList>
    </citation>
    <scope>NUCLEOTIDE SEQUENCE</scope>
    <source>
        <strain evidence="6">Schooner1</strain>
    </source>
</reference>
<dbReference type="PANTHER" id="PTHR47763:SF1">
    <property type="entry name" value="DUF659 DOMAIN-CONTAINING PROTEIN"/>
    <property type="match status" value="1"/>
</dbReference>
<comment type="caution">
    <text evidence="6">The sequence shown here is derived from an EMBL/GenBank/DDBJ whole genome shotgun (WGS) entry which is preliminary data.</text>
</comment>
<dbReference type="Proteomes" id="UP001150062">
    <property type="component" value="Unassembled WGS sequence"/>
</dbReference>
<feature type="compositionally biased region" description="Basic residues" evidence="4">
    <location>
        <begin position="101"/>
        <end position="121"/>
    </location>
</feature>
<organism evidence="6 7">
    <name type="scientific">Anaeramoeba flamelloides</name>
    <dbReference type="NCBI Taxonomy" id="1746091"/>
    <lineage>
        <taxon>Eukaryota</taxon>
        <taxon>Metamonada</taxon>
        <taxon>Anaeramoebidae</taxon>
        <taxon>Anaeramoeba</taxon>
    </lineage>
</organism>
<accession>A0ABQ8Z0A7</accession>
<dbReference type="Gene3D" id="3.30.200.20">
    <property type="entry name" value="Phosphorylase Kinase, domain 1"/>
    <property type="match status" value="1"/>
</dbReference>
<sequence length="756" mass="88727">MSTPTSTYSSRESSENDSSDSGPRRTKKKNKRIPVSSSNESSDERSKKKKTTKKKKKKTQKHKQSTTKKKKSSSERSKKKTKTKKKKKRIRESLKKEEKKKPKKKKHKEKFVQKKTSHSKNKHNDKYKGKKKKQKQKKTHHHKDKQKGKDQEKNKQKNKSSKKQKKNKKRTDENEQPVKAHRKINTNRFSKIFEKLNINTPTSIRKEPKREVVLKKIENSIDLCFFLPTTITMSKIIENIQPQLSGIVKAILEYDKDKALRLAFVGYSTFTTYPRFQILDFLKSNSVNTLRTFLGSIKKVNIRDCATDAVSGIKKALSLSWQSEFKLIIHLTDSPPYGQHFHGSDFGDDENEDGDPDRNEISKLIDEMQTKNIHYFFCPYRNQLAVMKKKFQVCFEKRKNAPQLNSMKVKHTKKHLHALIVGCVKQIIGKIDLNEKEKDKKTKKEKGKEIKKEDENENEKEKENEKFLEKTNENEIVNKTYNAELYSINDEFNVGELSQTDEGICKKQQTQITIIQENKNHSNFHYYCEFSDGDGMILEGIQYRDTDRIGYVMELKMNYIAKYLAKEFNKYLPDKAIDFLNMLLYRIPEIDEEFFLLAKPKTTLKMEHFNQGNDLAINEDNTTATAFTHFSHHFMDGDFIITNFLQSEYICTAPEFYSCNKLFGVIDKGKKGIKGFFKKHICNTVCNKLNLEPIAKWQPSKDYINSSKTIKYSQPYKLVCSNQLCNRVVKVKREEYNRKIDNHYCYRCQKKFNNKK</sequence>
<feature type="region of interest" description="Disordered" evidence="4">
    <location>
        <begin position="437"/>
        <end position="468"/>
    </location>
</feature>
<keyword evidence="3 6" id="KW-0418">Kinase</keyword>
<dbReference type="Gene3D" id="3.20.200.10">
    <property type="entry name" value="MHCK/EF2 kinase"/>
    <property type="match status" value="1"/>
</dbReference>
<feature type="region of interest" description="Disordered" evidence="4">
    <location>
        <begin position="1"/>
        <end position="184"/>
    </location>
</feature>
<dbReference type="InterPro" id="IPR004166">
    <property type="entry name" value="a-kinase_dom"/>
</dbReference>
<keyword evidence="2" id="KW-0808">Transferase</keyword>
<feature type="compositionally biased region" description="Low complexity" evidence="4">
    <location>
        <begin position="1"/>
        <end position="11"/>
    </location>
</feature>
<dbReference type="PROSITE" id="PS51158">
    <property type="entry name" value="ALPHA_KINASE"/>
    <property type="match status" value="1"/>
</dbReference>
<feature type="compositionally biased region" description="Basic and acidic residues" evidence="4">
    <location>
        <begin position="91"/>
        <end position="100"/>
    </location>
</feature>
<dbReference type="PANTHER" id="PTHR47763">
    <property type="entry name" value="ALPHA-PROTEIN KINASE VWKA"/>
    <property type="match status" value="1"/>
</dbReference>
<gene>
    <name evidence="6" type="ORF">M0813_16371</name>
</gene>
<feature type="domain" description="Alpha-type protein kinase" evidence="5">
    <location>
        <begin position="491"/>
        <end position="694"/>
    </location>
</feature>
<feature type="compositionally biased region" description="Basic residues" evidence="4">
    <location>
        <begin position="156"/>
        <end position="169"/>
    </location>
</feature>